<protein>
    <recommendedName>
        <fullName evidence="4">Peptidase S55 domain-containing protein</fullName>
    </recommendedName>
</protein>
<dbReference type="Pfam" id="PF00089">
    <property type="entry name" value="Trypsin"/>
    <property type="match status" value="1"/>
</dbReference>
<dbReference type="InterPro" id="IPR046449">
    <property type="entry name" value="DEGP_PDZ_sf"/>
</dbReference>
<keyword evidence="2" id="KW-0378">Hydrolase</keyword>
<evidence type="ECO:0000256" key="2">
    <source>
        <dbReference type="ARBA" id="ARBA00022801"/>
    </source>
</evidence>
<sequence length="322" mass="35851">IQTDAAINPGNSGGPVLQDGKVVGVAFQGLASAENIGYMIPTTVIGHFLEDIKDGRYDGFGSLGFSFYAGLHSKSYAEYLKVPSGQEGIVVTSTMTNSSVENIFKDGDVIVRIDDHDIDNDGMINIHGLMLHMSEAIEQKQIGEKVKITYYRQGEKKETIATVALNRPVLAYWREFDQPPRYLVFAGLTFVPVSRNFLETWGQSWITDLPFYLRYLFVNSMQLNENRERKEYVVLGEVLPDKVNSYVSGAENKIIKSVNGVEILCLDDLTEAFSNCDGSFCTINFMGTSTPLIIDNSMAVQRHTSILEQYEVPAEANLETQL</sequence>
<dbReference type="Pfam" id="PF13180">
    <property type="entry name" value="PDZ_2"/>
    <property type="match status" value="1"/>
</dbReference>
<dbReference type="Gene3D" id="2.40.10.10">
    <property type="entry name" value="Trypsin-like serine proteases"/>
    <property type="match status" value="1"/>
</dbReference>
<accession>A0A0F9CY47</accession>
<dbReference type="InterPro" id="IPR041517">
    <property type="entry name" value="DEGP_PDZ"/>
</dbReference>
<dbReference type="InterPro" id="IPR001478">
    <property type="entry name" value="PDZ"/>
</dbReference>
<keyword evidence="3" id="KW-0720">Serine protease</keyword>
<dbReference type="PANTHER" id="PTHR45980:SF9">
    <property type="entry name" value="PROTEASE DO-LIKE 10, MITOCHONDRIAL-RELATED"/>
    <property type="match status" value="1"/>
</dbReference>
<name>A0A0F9CY47_9ZZZZ</name>
<evidence type="ECO:0000256" key="1">
    <source>
        <dbReference type="ARBA" id="ARBA00022670"/>
    </source>
</evidence>
<dbReference type="Pfam" id="PF17815">
    <property type="entry name" value="PDZ_3"/>
    <property type="match status" value="1"/>
</dbReference>
<dbReference type="InterPro" id="IPR043504">
    <property type="entry name" value="Peptidase_S1_PA_chymotrypsin"/>
</dbReference>
<dbReference type="InterPro" id="IPR001254">
    <property type="entry name" value="Trypsin_dom"/>
</dbReference>
<dbReference type="SUPFAM" id="SSF50156">
    <property type="entry name" value="PDZ domain-like"/>
    <property type="match status" value="1"/>
</dbReference>
<evidence type="ECO:0000259" key="4">
    <source>
        <dbReference type="PROSITE" id="PS51494"/>
    </source>
</evidence>
<keyword evidence="1" id="KW-0645">Protease</keyword>
<organism evidence="5">
    <name type="scientific">marine sediment metagenome</name>
    <dbReference type="NCBI Taxonomy" id="412755"/>
    <lineage>
        <taxon>unclassified sequences</taxon>
        <taxon>metagenomes</taxon>
        <taxon>ecological metagenomes</taxon>
    </lineage>
</organism>
<dbReference type="InterPro" id="IPR036034">
    <property type="entry name" value="PDZ_sf"/>
</dbReference>
<dbReference type="PROSITE" id="PS51494">
    <property type="entry name" value="SPOIVB"/>
    <property type="match status" value="1"/>
</dbReference>
<gene>
    <name evidence="5" type="ORF">LCGC14_2612670</name>
</gene>
<dbReference type="AlphaFoldDB" id="A0A0F9CY47"/>
<dbReference type="PANTHER" id="PTHR45980">
    <property type="match status" value="1"/>
</dbReference>
<evidence type="ECO:0000256" key="3">
    <source>
        <dbReference type="ARBA" id="ARBA00022825"/>
    </source>
</evidence>
<dbReference type="GO" id="GO:0006508">
    <property type="term" value="P:proteolysis"/>
    <property type="evidence" value="ECO:0007669"/>
    <property type="project" value="UniProtKB-KW"/>
</dbReference>
<feature type="non-terminal residue" evidence="5">
    <location>
        <position position="1"/>
    </location>
</feature>
<feature type="domain" description="Peptidase S55" evidence="4">
    <location>
        <begin position="1"/>
        <end position="61"/>
    </location>
</feature>
<dbReference type="Gene3D" id="2.30.42.10">
    <property type="match status" value="1"/>
</dbReference>
<dbReference type="EMBL" id="LAZR01044389">
    <property type="protein sequence ID" value="KKL04778.1"/>
    <property type="molecule type" value="Genomic_DNA"/>
</dbReference>
<dbReference type="InterPro" id="IPR009003">
    <property type="entry name" value="Peptidase_S1_PA"/>
</dbReference>
<proteinExistence type="predicted"/>
<dbReference type="Gene3D" id="3.20.190.20">
    <property type="match status" value="1"/>
</dbReference>
<comment type="caution">
    <text evidence="5">The sequence shown here is derived from an EMBL/GenBank/DDBJ whole genome shotgun (WGS) entry which is preliminary data.</text>
</comment>
<evidence type="ECO:0000313" key="5">
    <source>
        <dbReference type="EMBL" id="KKL04778.1"/>
    </source>
</evidence>
<dbReference type="GO" id="GO:0004252">
    <property type="term" value="F:serine-type endopeptidase activity"/>
    <property type="evidence" value="ECO:0007669"/>
    <property type="project" value="InterPro"/>
</dbReference>
<dbReference type="SUPFAM" id="SSF50494">
    <property type="entry name" value="Trypsin-like serine proteases"/>
    <property type="match status" value="1"/>
</dbReference>
<dbReference type="InterPro" id="IPR008763">
    <property type="entry name" value="Peptidase_S55"/>
</dbReference>
<reference evidence="5" key="1">
    <citation type="journal article" date="2015" name="Nature">
        <title>Complex archaea that bridge the gap between prokaryotes and eukaryotes.</title>
        <authorList>
            <person name="Spang A."/>
            <person name="Saw J.H."/>
            <person name="Jorgensen S.L."/>
            <person name="Zaremba-Niedzwiedzka K."/>
            <person name="Martijn J."/>
            <person name="Lind A.E."/>
            <person name="van Eijk R."/>
            <person name="Schleper C."/>
            <person name="Guy L."/>
            <person name="Ettema T.J."/>
        </authorList>
    </citation>
    <scope>NUCLEOTIDE SEQUENCE</scope>
</reference>